<dbReference type="AlphaFoldDB" id="A0ABD5QZN4"/>
<comment type="caution">
    <text evidence="3">The sequence shown here is derived from an EMBL/GenBank/DDBJ whole genome shotgun (WGS) entry which is preliminary data.</text>
</comment>
<keyword evidence="4" id="KW-1185">Reference proteome</keyword>
<accession>A0ABD5QZN4</accession>
<protein>
    <recommendedName>
        <fullName evidence="2">DUF8080 domain-containing protein</fullName>
    </recommendedName>
</protein>
<feature type="compositionally biased region" description="Basic and acidic residues" evidence="1">
    <location>
        <begin position="181"/>
        <end position="190"/>
    </location>
</feature>
<evidence type="ECO:0000313" key="3">
    <source>
        <dbReference type="EMBL" id="MFC5278125.1"/>
    </source>
</evidence>
<sequence length="290" mass="30350">MSVDLSWTAEREDGVRFVACRVHNAAAVPRRVRVRSRTEGPVLPPRRSGVPEAGWDAAGVTLRLEPDEHRGVGFAVVPPADGPAVDPPVEIVDAHPIDDADAPDATADAAVRSLGDHRPPRDALVGSGGTTPSVAVDEYAENAPDVVEAPLIEDDAAPLIEDDDPPSGPAGDDVDDVGDGTDPRASRSELENPPTVSSEADGLAEPLERAERRLGRIERRIERAERLTGADLATATDAVDRLGGAAAVAILEERVAADAAALRRLSERAASLASRAEGTDVPTEALERLA</sequence>
<reference evidence="3 4" key="1">
    <citation type="journal article" date="2019" name="Int. J. Syst. Evol. Microbiol.">
        <title>The Global Catalogue of Microorganisms (GCM) 10K type strain sequencing project: providing services to taxonomists for standard genome sequencing and annotation.</title>
        <authorList>
            <consortium name="The Broad Institute Genomics Platform"/>
            <consortium name="The Broad Institute Genome Sequencing Center for Infectious Disease"/>
            <person name="Wu L."/>
            <person name="Ma J."/>
        </authorList>
    </citation>
    <scope>NUCLEOTIDE SEQUENCE [LARGE SCALE GENOMIC DNA]</scope>
    <source>
        <strain evidence="3 4">CGMCC 1.12124</strain>
    </source>
</reference>
<evidence type="ECO:0000313" key="4">
    <source>
        <dbReference type="Proteomes" id="UP001596118"/>
    </source>
</evidence>
<organism evidence="3 4">
    <name type="scientific">Halorubrum rubrum</name>
    <dbReference type="NCBI Taxonomy" id="1126240"/>
    <lineage>
        <taxon>Archaea</taxon>
        <taxon>Methanobacteriati</taxon>
        <taxon>Methanobacteriota</taxon>
        <taxon>Stenosarchaea group</taxon>
        <taxon>Halobacteria</taxon>
        <taxon>Halobacteriales</taxon>
        <taxon>Haloferacaceae</taxon>
        <taxon>Halorubrum</taxon>
    </lineage>
</organism>
<dbReference type="RefSeq" id="WP_303653005.1">
    <property type="nucleotide sequence ID" value="NZ_JANHDM010000001.1"/>
</dbReference>
<gene>
    <name evidence="3" type="ORF">ACFPM1_05025</name>
</gene>
<evidence type="ECO:0000259" key="2">
    <source>
        <dbReference type="Pfam" id="PF26296"/>
    </source>
</evidence>
<evidence type="ECO:0000256" key="1">
    <source>
        <dbReference type="SAM" id="MobiDB-lite"/>
    </source>
</evidence>
<dbReference type="InterPro" id="IPR057179">
    <property type="entry name" value="DUF7857"/>
</dbReference>
<proteinExistence type="predicted"/>
<name>A0ABD5QZN4_9EURY</name>
<dbReference type="InterPro" id="IPR058393">
    <property type="entry name" value="DUF8080"/>
</dbReference>
<dbReference type="Pfam" id="PF26296">
    <property type="entry name" value="DUF8080"/>
    <property type="match status" value="1"/>
</dbReference>
<dbReference type="Pfam" id="PF25256">
    <property type="entry name" value="DUF7857"/>
    <property type="match status" value="1"/>
</dbReference>
<dbReference type="EMBL" id="JBHSKY010000006">
    <property type="protein sequence ID" value="MFC5278125.1"/>
    <property type="molecule type" value="Genomic_DNA"/>
</dbReference>
<feature type="region of interest" description="Disordered" evidence="1">
    <location>
        <begin position="158"/>
        <end position="209"/>
    </location>
</feature>
<dbReference type="Proteomes" id="UP001596118">
    <property type="component" value="Unassembled WGS sequence"/>
</dbReference>
<feature type="region of interest" description="Disordered" evidence="1">
    <location>
        <begin position="114"/>
        <end position="134"/>
    </location>
</feature>
<feature type="domain" description="DUF8080" evidence="2">
    <location>
        <begin position="210"/>
        <end position="280"/>
    </location>
</feature>